<protein>
    <recommendedName>
        <fullName evidence="1">G-protein coupled receptors family 2 profile 1 domain-containing protein</fullName>
    </recommendedName>
</protein>
<name>A0A8J2JJ73_9HEXA</name>
<dbReference type="InterPro" id="IPR050332">
    <property type="entry name" value="GPCR_2"/>
</dbReference>
<keyword evidence="3" id="KW-1185">Reference proteome</keyword>
<evidence type="ECO:0000313" key="2">
    <source>
        <dbReference type="EMBL" id="CAG7720836.1"/>
    </source>
</evidence>
<dbReference type="PROSITE" id="PS50227">
    <property type="entry name" value="G_PROTEIN_RECEP_F2_3"/>
    <property type="match status" value="1"/>
</dbReference>
<dbReference type="GO" id="GO:0007188">
    <property type="term" value="P:adenylate cyclase-modulating G protein-coupled receptor signaling pathway"/>
    <property type="evidence" value="ECO:0007669"/>
    <property type="project" value="TreeGrafter"/>
</dbReference>
<evidence type="ECO:0000259" key="1">
    <source>
        <dbReference type="PROSITE" id="PS50227"/>
    </source>
</evidence>
<dbReference type="GO" id="GO:0005886">
    <property type="term" value="C:plasma membrane"/>
    <property type="evidence" value="ECO:0007669"/>
    <property type="project" value="TreeGrafter"/>
</dbReference>
<dbReference type="GO" id="GO:0008528">
    <property type="term" value="F:G protein-coupled peptide receptor activity"/>
    <property type="evidence" value="ECO:0007669"/>
    <property type="project" value="TreeGrafter"/>
</dbReference>
<proteinExistence type="predicted"/>
<dbReference type="Pfam" id="PF02793">
    <property type="entry name" value="HRM"/>
    <property type="match status" value="1"/>
</dbReference>
<dbReference type="SMART" id="SM00008">
    <property type="entry name" value="HormR"/>
    <property type="match status" value="1"/>
</dbReference>
<organism evidence="2 3">
    <name type="scientific">Allacma fusca</name>
    <dbReference type="NCBI Taxonomy" id="39272"/>
    <lineage>
        <taxon>Eukaryota</taxon>
        <taxon>Metazoa</taxon>
        <taxon>Ecdysozoa</taxon>
        <taxon>Arthropoda</taxon>
        <taxon>Hexapoda</taxon>
        <taxon>Collembola</taxon>
        <taxon>Symphypleona</taxon>
        <taxon>Sminthuridae</taxon>
        <taxon>Allacma</taxon>
    </lineage>
</organism>
<reference evidence="2" key="1">
    <citation type="submission" date="2021-06" db="EMBL/GenBank/DDBJ databases">
        <authorList>
            <person name="Hodson N. C."/>
            <person name="Mongue J. A."/>
            <person name="Jaron S. K."/>
        </authorList>
    </citation>
    <scope>NUCLEOTIDE SEQUENCE</scope>
</reference>
<dbReference type="AlphaFoldDB" id="A0A8J2JJ73"/>
<dbReference type="EMBL" id="CAJVCH010074103">
    <property type="protein sequence ID" value="CAG7720836.1"/>
    <property type="molecule type" value="Genomic_DNA"/>
</dbReference>
<feature type="domain" description="G-protein coupled receptors family 2 profile 1" evidence="1">
    <location>
        <begin position="1"/>
        <end position="87"/>
    </location>
</feature>
<gene>
    <name evidence="2" type="ORF">AFUS01_LOCUS10089</name>
</gene>
<dbReference type="InterPro" id="IPR001879">
    <property type="entry name" value="GPCR_2_extracellular_dom"/>
</dbReference>
<comment type="caution">
    <text evidence="2">The sequence shown here is derived from an EMBL/GenBank/DDBJ whole genome shotgun (WGS) entry which is preliminary data.</text>
</comment>
<accession>A0A8J2JJ73</accession>
<feature type="non-terminal residue" evidence="2">
    <location>
        <position position="1"/>
    </location>
</feature>
<dbReference type="Proteomes" id="UP000708208">
    <property type="component" value="Unassembled WGS sequence"/>
</dbReference>
<dbReference type="PANTHER" id="PTHR45620">
    <property type="entry name" value="PDF RECEPTOR-LIKE PROTEIN-RELATED"/>
    <property type="match status" value="1"/>
</dbReference>
<sequence>MEILTVVMRKTLNSGLVCNATWDENAVACWPAVPAGDRLSFPCSEVMRYGYRVDSLDLKGIVSRNCSQNGTWGPTNQTDYNACLESLDENLT</sequence>
<evidence type="ECO:0000313" key="3">
    <source>
        <dbReference type="Proteomes" id="UP000708208"/>
    </source>
</evidence>